<dbReference type="InterPro" id="IPR000315">
    <property type="entry name" value="Znf_B-box"/>
</dbReference>
<dbReference type="SMART" id="SM00336">
    <property type="entry name" value="BBOX"/>
    <property type="match status" value="2"/>
</dbReference>
<comment type="caution">
    <text evidence="9">The sequence shown here is derived from an EMBL/GenBank/DDBJ whole genome shotgun (WGS) entry which is preliminary data.</text>
</comment>
<dbReference type="InterPro" id="IPR017907">
    <property type="entry name" value="Znf_RING_CS"/>
</dbReference>
<dbReference type="InterPro" id="IPR001841">
    <property type="entry name" value="Znf_RING"/>
</dbReference>
<dbReference type="SUPFAM" id="SSF57845">
    <property type="entry name" value="B-box zinc-binding domain"/>
    <property type="match status" value="1"/>
</dbReference>
<dbReference type="AlphaFoldDB" id="A0A2G8JVR5"/>
<dbReference type="PANTHER" id="PTHR25462:SF296">
    <property type="entry name" value="MEIOTIC P26, ISOFORM F"/>
    <property type="match status" value="1"/>
</dbReference>
<dbReference type="Pfam" id="PF00097">
    <property type="entry name" value="zf-C3HC4"/>
    <property type="match status" value="1"/>
</dbReference>
<accession>A0A2G8JVR5</accession>
<evidence type="ECO:0000256" key="4">
    <source>
        <dbReference type="PROSITE-ProRule" id="PRU00024"/>
    </source>
</evidence>
<name>A0A2G8JVR5_STIJA</name>
<dbReference type="Proteomes" id="UP000230750">
    <property type="component" value="Unassembled WGS sequence"/>
</dbReference>
<feature type="compositionally biased region" description="Polar residues" evidence="6">
    <location>
        <begin position="561"/>
        <end position="577"/>
    </location>
</feature>
<keyword evidence="2 4" id="KW-0863">Zinc-finger</keyword>
<evidence type="ECO:0000256" key="5">
    <source>
        <dbReference type="SAM" id="Coils"/>
    </source>
</evidence>
<dbReference type="Pfam" id="PF00643">
    <property type="entry name" value="zf-B_box"/>
    <property type="match status" value="1"/>
</dbReference>
<evidence type="ECO:0000256" key="2">
    <source>
        <dbReference type="ARBA" id="ARBA00022771"/>
    </source>
</evidence>
<keyword evidence="5" id="KW-0175">Coiled coil</keyword>
<sequence length="577" mass="64972">MADDLVQEISEDLLKCAICMDRYEQPKILPCFHTFCESCLDLYAKKKGGISFPCPSCRANVNLPGSGVSGLPTNFYVGSLNEKLVRLEELQNNVKEEQEVTCGECHNSELRIDQICEKCEELFCDDCAEIHSKWSFINGHNVLTINEFKREIKKKVLQKPGQDAEIEMCPTHPKDQASLFCDTCKTLICFRCTEEKHSRPDHDYKSLQTLIARTNQLLTHSLTQSDTMLRECTDIAGVHLTSLQRIRESTTHHKQSIRNETKRAKEAIEEEEKKLLQEVAKFESRVFHFYKGHGAKERKEGKLCFAVNPGNCVFLGQEKGVACFDMETGTSQRAGRDGDICYKTFSTIRCMEFDESSKLLFIGVSTTRIVAVDPDKNWILSFFIEIPNDLYSPLSMCPHKYGTLFVCESQSMVYEANFKRQCGFLTSCPTAIGGHDFNQCTSCAPLANIQAMTKRPTVSYTKRKESRQIRPQTGYYSTGVCLVRFMGRTWAGNGGSDVTNSTTRWAIAEYNTDNTNVVAILQQPLGMGIPAGILPFESNGFMEITLCDNGMGFKSFRRSTSRTGTQSDSSPTLYSEV</sequence>
<dbReference type="Gene3D" id="3.30.160.60">
    <property type="entry name" value="Classic Zinc Finger"/>
    <property type="match status" value="1"/>
</dbReference>
<dbReference type="SUPFAM" id="SSF101898">
    <property type="entry name" value="NHL repeat"/>
    <property type="match status" value="1"/>
</dbReference>
<evidence type="ECO:0000256" key="3">
    <source>
        <dbReference type="ARBA" id="ARBA00022833"/>
    </source>
</evidence>
<dbReference type="InterPro" id="IPR013083">
    <property type="entry name" value="Znf_RING/FYVE/PHD"/>
</dbReference>
<dbReference type="STRING" id="307972.A0A2G8JVR5"/>
<evidence type="ECO:0000259" key="8">
    <source>
        <dbReference type="PROSITE" id="PS50119"/>
    </source>
</evidence>
<dbReference type="Gene3D" id="3.30.40.10">
    <property type="entry name" value="Zinc/RING finger domain, C3HC4 (zinc finger)"/>
    <property type="match status" value="1"/>
</dbReference>
<dbReference type="GO" id="GO:0008270">
    <property type="term" value="F:zinc ion binding"/>
    <property type="evidence" value="ECO:0007669"/>
    <property type="project" value="UniProtKB-KW"/>
</dbReference>
<feature type="domain" description="B box-type" evidence="8">
    <location>
        <begin position="97"/>
        <end position="145"/>
    </location>
</feature>
<evidence type="ECO:0000313" key="10">
    <source>
        <dbReference type="Proteomes" id="UP000230750"/>
    </source>
</evidence>
<keyword evidence="3" id="KW-0862">Zinc</keyword>
<reference evidence="9 10" key="1">
    <citation type="journal article" date="2017" name="PLoS Biol.">
        <title>The sea cucumber genome provides insights into morphological evolution and visceral regeneration.</title>
        <authorList>
            <person name="Zhang X."/>
            <person name="Sun L."/>
            <person name="Yuan J."/>
            <person name="Sun Y."/>
            <person name="Gao Y."/>
            <person name="Zhang L."/>
            <person name="Li S."/>
            <person name="Dai H."/>
            <person name="Hamel J.F."/>
            <person name="Liu C."/>
            <person name="Yu Y."/>
            <person name="Liu S."/>
            <person name="Lin W."/>
            <person name="Guo K."/>
            <person name="Jin S."/>
            <person name="Xu P."/>
            <person name="Storey K.B."/>
            <person name="Huan P."/>
            <person name="Zhang T."/>
            <person name="Zhou Y."/>
            <person name="Zhang J."/>
            <person name="Lin C."/>
            <person name="Li X."/>
            <person name="Xing L."/>
            <person name="Huo D."/>
            <person name="Sun M."/>
            <person name="Wang L."/>
            <person name="Mercier A."/>
            <person name="Li F."/>
            <person name="Yang H."/>
            <person name="Xiang J."/>
        </authorList>
    </citation>
    <scope>NUCLEOTIDE SEQUENCE [LARGE SCALE GENOMIC DNA]</scope>
    <source>
        <strain evidence="9">Shaxun</strain>
        <tissue evidence="9">Muscle</tissue>
    </source>
</reference>
<organism evidence="9 10">
    <name type="scientific">Stichopus japonicus</name>
    <name type="common">Sea cucumber</name>
    <dbReference type="NCBI Taxonomy" id="307972"/>
    <lineage>
        <taxon>Eukaryota</taxon>
        <taxon>Metazoa</taxon>
        <taxon>Echinodermata</taxon>
        <taxon>Eleutherozoa</taxon>
        <taxon>Echinozoa</taxon>
        <taxon>Holothuroidea</taxon>
        <taxon>Aspidochirotacea</taxon>
        <taxon>Aspidochirotida</taxon>
        <taxon>Stichopodidae</taxon>
        <taxon>Apostichopus</taxon>
    </lineage>
</organism>
<evidence type="ECO:0000313" key="9">
    <source>
        <dbReference type="EMBL" id="PIK39844.1"/>
    </source>
</evidence>
<feature type="coiled-coil region" evidence="5">
    <location>
        <begin position="254"/>
        <end position="285"/>
    </location>
</feature>
<evidence type="ECO:0000259" key="7">
    <source>
        <dbReference type="PROSITE" id="PS50089"/>
    </source>
</evidence>
<feature type="region of interest" description="Disordered" evidence="6">
    <location>
        <begin position="557"/>
        <end position="577"/>
    </location>
</feature>
<dbReference type="InterPro" id="IPR047153">
    <property type="entry name" value="TRIM45/56/19-like"/>
</dbReference>
<dbReference type="SMART" id="SM00184">
    <property type="entry name" value="RING"/>
    <property type="match status" value="1"/>
</dbReference>
<dbReference type="SUPFAM" id="SSF57850">
    <property type="entry name" value="RING/U-box"/>
    <property type="match status" value="1"/>
</dbReference>
<dbReference type="PROSITE" id="PS50089">
    <property type="entry name" value="ZF_RING_2"/>
    <property type="match status" value="1"/>
</dbReference>
<dbReference type="InterPro" id="IPR018957">
    <property type="entry name" value="Znf_C3HC4_RING-type"/>
</dbReference>
<dbReference type="PANTHER" id="PTHR25462">
    <property type="entry name" value="BONUS, ISOFORM C-RELATED"/>
    <property type="match status" value="1"/>
</dbReference>
<gene>
    <name evidence="9" type="ORF">BSL78_23313</name>
</gene>
<evidence type="ECO:0000256" key="1">
    <source>
        <dbReference type="ARBA" id="ARBA00022723"/>
    </source>
</evidence>
<keyword evidence="1" id="KW-0479">Metal-binding</keyword>
<dbReference type="OrthoDB" id="19092at2759"/>
<evidence type="ECO:0000256" key="6">
    <source>
        <dbReference type="SAM" id="MobiDB-lite"/>
    </source>
</evidence>
<feature type="domain" description="B box-type" evidence="8">
    <location>
        <begin position="164"/>
        <end position="207"/>
    </location>
</feature>
<dbReference type="EMBL" id="MRZV01001194">
    <property type="protein sequence ID" value="PIK39844.1"/>
    <property type="molecule type" value="Genomic_DNA"/>
</dbReference>
<keyword evidence="10" id="KW-1185">Reference proteome</keyword>
<proteinExistence type="predicted"/>
<dbReference type="PROSITE" id="PS50119">
    <property type="entry name" value="ZF_BBOX"/>
    <property type="match status" value="2"/>
</dbReference>
<dbReference type="PROSITE" id="PS00518">
    <property type="entry name" value="ZF_RING_1"/>
    <property type="match status" value="1"/>
</dbReference>
<protein>
    <submittedName>
        <fullName evidence="9">Uncharacterized protein</fullName>
    </submittedName>
</protein>
<feature type="domain" description="RING-type" evidence="7">
    <location>
        <begin position="16"/>
        <end position="58"/>
    </location>
</feature>